<dbReference type="Proteomes" id="UP000320244">
    <property type="component" value="Unassembled WGS sequence"/>
</dbReference>
<dbReference type="InterPro" id="IPR011989">
    <property type="entry name" value="ARM-like"/>
</dbReference>
<dbReference type="EMBL" id="VCQV01000036">
    <property type="protein sequence ID" value="TWP33723.1"/>
    <property type="molecule type" value="Genomic_DNA"/>
</dbReference>
<sequence length="515" mass="55492">MRGRPRDLPFDETPLRGGRVDTRARVAWLLRVSRMASADGGTGADFCRRLSEHGYPVGASVLSRRESGQEETPGAMISAYERALGLPSGHMRGVCEAMWRSLEVGAPRSSAVPMSRLELADELARIDELVDAGGMQGGDWLSLAHVLGQPAGLILPPSVQERWTYRLLTEMVCSVQGAYISRVEALSRMMVEPLTRDTVRAAVRTFIAEPGAQGVIDAVAILGETSDPDVVTELLSMFVQQRGAVRQGAATALLQSIVLGQLSAAQVVQLRTAILTVVRDDPQDGAAPAFMMAQRLSLQMTREVVEILGFNPGDKPAGAHIQSPAALREYVAAAEAVSGIHGDRMLERLLREALSDDFVERQHHALMTLVVSPYRNALAETAIQLVDGSPDPVAREAAGHMLSYLAGEPQVDHLCKLLERPDPQLQLVGLMGLAHSIGVPADVDLHDQLTNLELSSRAVYAAGMSRHPDIRPESGIRIATTQAQAQASWWLQHGSGIREFGVADGLLPRAHSIAS</sequence>
<accession>A0A563DUW2</accession>
<reference evidence="1 2" key="1">
    <citation type="submission" date="2019-05" db="EMBL/GenBank/DDBJ databases">
        <authorList>
            <person name="Lee S.D."/>
        </authorList>
    </citation>
    <scope>NUCLEOTIDE SEQUENCE [LARGE SCALE GENOMIC DNA]</scope>
    <source>
        <strain evidence="1 2">C5-26</strain>
    </source>
</reference>
<dbReference type="RefSeq" id="WP_146319788.1">
    <property type="nucleotide sequence ID" value="NZ_VCQV01000036.1"/>
</dbReference>
<name>A0A563DUW2_9MICO</name>
<dbReference type="OrthoDB" id="5142649at2"/>
<comment type="caution">
    <text evidence="1">The sequence shown here is derived from an EMBL/GenBank/DDBJ whole genome shotgun (WGS) entry which is preliminary data.</text>
</comment>
<evidence type="ECO:0000313" key="1">
    <source>
        <dbReference type="EMBL" id="TWP33723.1"/>
    </source>
</evidence>
<organism evidence="1 2">
    <name type="scientific">Leekyejoonella antrihumi</name>
    <dbReference type="NCBI Taxonomy" id="1660198"/>
    <lineage>
        <taxon>Bacteria</taxon>
        <taxon>Bacillati</taxon>
        <taxon>Actinomycetota</taxon>
        <taxon>Actinomycetes</taxon>
        <taxon>Micrococcales</taxon>
        <taxon>Dermacoccaceae</taxon>
        <taxon>Leekyejoonella</taxon>
    </lineage>
</organism>
<gene>
    <name evidence="1" type="ORF">FGL98_19990</name>
</gene>
<keyword evidence="2" id="KW-1185">Reference proteome</keyword>
<dbReference type="Gene3D" id="1.25.10.10">
    <property type="entry name" value="Leucine-rich Repeat Variant"/>
    <property type="match status" value="1"/>
</dbReference>
<evidence type="ECO:0000313" key="2">
    <source>
        <dbReference type="Proteomes" id="UP000320244"/>
    </source>
</evidence>
<reference evidence="1 2" key="2">
    <citation type="submission" date="2019-08" db="EMBL/GenBank/DDBJ databases">
        <title>Jejuicoccus antrihumi gen. nov., sp. nov., a new member of the family Dermacoccaceae isolated from a cave.</title>
        <authorList>
            <person name="Schumann P."/>
            <person name="Kim I.S."/>
        </authorList>
    </citation>
    <scope>NUCLEOTIDE SEQUENCE [LARGE SCALE GENOMIC DNA]</scope>
    <source>
        <strain evidence="1 2">C5-26</strain>
    </source>
</reference>
<protein>
    <submittedName>
        <fullName evidence="1">Uncharacterized protein</fullName>
    </submittedName>
</protein>
<dbReference type="SUPFAM" id="SSF48371">
    <property type="entry name" value="ARM repeat"/>
    <property type="match status" value="1"/>
</dbReference>
<dbReference type="InterPro" id="IPR016024">
    <property type="entry name" value="ARM-type_fold"/>
</dbReference>
<proteinExistence type="predicted"/>
<dbReference type="AlphaFoldDB" id="A0A563DUW2"/>